<sequence>MDHPDGDDTRPPLSRRRRGAVVAAAALVAAALAAASAARPDGFGMPVAGPVPWADDPAASVPPLLRRAPLPPAPPCDPARLGPLRTDGGGAWHTVNTGPRRCTLAGRPALVAGAGAAVRTVPAVRGRSELEQYPATVEPGEAARVVVEARDCPATGPALTAPRLVIGGAELPMDGLPVSEGCPASVSDWHVVPPVVGGPARVTVAAPPQVRAGGTAEYTVTFDRGLDECPVYLAQFDGAGAWRQLGCRWLARTYTMRLAVPPDANPGDHRLGWRAVWPDGRMTVAGEVTVRVGG</sequence>
<dbReference type="EMBL" id="BOOY01000001">
    <property type="protein sequence ID" value="GIJ00680.1"/>
    <property type="molecule type" value="Genomic_DNA"/>
</dbReference>
<feature type="domain" description="DUF4232" evidence="1">
    <location>
        <begin position="95"/>
        <end position="179"/>
    </location>
</feature>
<protein>
    <recommendedName>
        <fullName evidence="1">DUF4232 domain-containing protein</fullName>
    </recommendedName>
</protein>
<name>A0A8J3Y315_9ACTN</name>
<proteinExistence type="predicted"/>
<accession>A0A8J3Y315</accession>
<dbReference type="AlphaFoldDB" id="A0A8J3Y315"/>
<dbReference type="InterPro" id="IPR025326">
    <property type="entry name" value="DUF4232"/>
</dbReference>
<reference evidence="2" key="1">
    <citation type="submission" date="2021-01" db="EMBL/GenBank/DDBJ databases">
        <title>Whole genome shotgun sequence of Spirilliplanes yamanashiensis NBRC 15828.</title>
        <authorList>
            <person name="Komaki H."/>
            <person name="Tamura T."/>
        </authorList>
    </citation>
    <scope>NUCLEOTIDE SEQUENCE</scope>
    <source>
        <strain evidence="2">NBRC 15828</strain>
    </source>
</reference>
<dbReference type="Proteomes" id="UP000652013">
    <property type="component" value="Unassembled WGS sequence"/>
</dbReference>
<keyword evidence="3" id="KW-1185">Reference proteome</keyword>
<evidence type="ECO:0000313" key="3">
    <source>
        <dbReference type="Proteomes" id="UP000652013"/>
    </source>
</evidence>
<comment type="caution">
    <text evidence="2">The sequence shown here is derived from an EMBL/GenBank/DDBJ whole genome shotgun (WGS) entry which is preliminary data.</text>
</comment>
<organism evidence="2 3">
    <name type="scientific">Spirilliplanes yamanashiensis</name>
    <dbReference type="NCBI Taxonomy" id="42233"/>
    <lineage>
        <taxon>Bacteria</taxon>
        <taxon>Bacillati</taxon>
        <taxon>Actinomycetota</taxon>
        <taxon>Actinomycetes</taxon>
        <taxon>Micromonosporales</taxon>
        <taxon>Micromonosporaceae</taxon>
        <taxon>Spirilliplanes</taxon>
    </lineage>
</organism>
<gene>
    <name evidence="2" type="ORF">Sya03_00320</name>
</gene>
<evidence type="ECO:0000313" key="2">
    <source>
        <dbReference type="EMBL" id="GIJ00680.1"/>
    </source>
</evidence>
<dbReference type="Pfam" id="PF14016">
    <property type="entry name" value="DUF4232"/>
    <property type="match status" value="1"/>
</dbReference>
<evidence type="ECO:0000259" key="1">
    <source>
        <dbReference type="Pfam" id="PF14016"/>
    </source>
</evidence>
<dbReference type="RefSeq" id="WP_203936026.1">
    <property type="nucleotide sequence ID" value="NZ_BAAAGJ010000024.1"/>
</dbReference>